<dbReference type="EMBL" id="MLJW01000187">
    <property type="protein sequence ID" value="OIQ94403.1"/>
    <property type="molecule type" value="Genomic_DNA"/>
</dbReference>
<gene>
    <name evidence="1" type="ORF">GALL_236500</name>
</gene>
<organism evidence="1">
    <name type="scientific">mine drainage metagenome</name>
    <dbReference type="NCBI Taxonomy" id="410659"/>
    <lineage>
        <taxon>unclassified sequences</taxon>
        <taxon>metagenomes</taxon>
        <taxon>ecological metagenomes</taxon>
    </lineage>
</organism>
<dbReference type="SUPFAM" id="SSF51004">
    <property type="entry name" value="C-terminal (heme d1) domain of cytochrome cd1-nitrite reductase"/>
    <property type="match status" value="1"/>
</dbReference>
<evidence type="ECO:0000313" key="1">
    <source>
        <dbReference type="EMBL" id="OIQ94403.1"/>
    </source>
</evidence>
<dbReference type="InterPro" id="IPR051200">
    <property type="entry name" value="Host-pathogen_enzymatic-act"/>
</dbReference>
<dbReference type="AlphaFoldDB" id="A0A1J5RY43"/>
<dbReference type="InterPro" id="IPR011048">
    <property type="entry name" value="Haem_d1_sf"/>
</dbReference>
<dbReference type="Gene3D" id="2.130.10.10">
    <property type="entry name" value="YVTN repeat-like/Quinoprotein amine dehydrogenase"/>
    <property type="match status" value="2"/>
</dbReference>
<dbReference type="InterPro" id="IPR015943">
    <property type="entry name" value="WD40/YVTN_repeat-like_dom_sf"/>
</dbReference>
<name>A0A1J5RY43_9ZZZZ</name>
<dbReference type="PANTHER" id="PTHR47197:SF3">
    <property type="entry name" value="DIHYDRO-HEME D1 DEHYDROGENASE"/>
    <property type="match status" value="1"/>
</dbReference>
<proteinExistence type="predicted"/>
<reference evidence="1" key="1">
    <citation type="submission" date="2016-10" db="EMBL/GenBank/DDBJ databases">
        <title>Sequence of Gallionella enrichment culture.</title>
        <authorList>
            <person name="Poehlein A."/>
            <person name="Muehling M."/>
            <person name="Daniel R."/>
        </authorList>
    </citation>
    <scope>NUCLEOTIDE SEQUENCE</scope>
</reference>
<dbReference type="PANTHER" id="PTHR47197">
    <property type="entry name" value="PROTEIN NIRF"/>
    <property type="match status" value="1"/>
</dbReference>
<protein>
    <submittedName>
        <fullName evidence="1">Uncharacterized protein</fullName>
    </submittedName>
</protein>
<comment type="caution">
    <text evidence="1">The sequence shown here is derived from an EMBL/GenBank/DDBJ whole genome shotgun (WGS) entry which is preliminary data.</text>
</comment>
<accession>A0A1J5RY43</accession>
<sequence length="358" mass="38457">MMNSFLGNMTHIKTLIRAIFFVCLLGSFSAQSAQPAATIKFKLVNRYHVGGDEKWDLLAFDAQRHRLFISRFTHVQVVDMDSGKVIGEIPGTDGVHGIALADDLNTGFTSNGKSNSVTAFDLTTLKVIATINISGLNPDVILYEPKSKHIFTFNGRSANATVIDALSLKVIDTIALPGKPELAVSDNTGKVFVNIEDKNEIAVIDSGSNKVLGSYTLGNGVEPTGLAIDLQHDRLFSVCANRKMVILDSVTGKIISEVAIGEDPDSAAFDQDLGIAFSSNGDGTLTAVKEDDPDHFSVMNNIKTQKGARTMAYDAINHRAYLVTASFGKTPPASAEQPKPRPAIIPDSFVVLVISSYP</sequence>